<dbReference type="AlphaFoldDB" id="A7AVS2"/>
<dbReference type="RefSeq" id="XP_001609466.1">
    <property type="nucleotide sequence ID" value="XM_001609416.1"/>
</dbReference>
<dbReference type="GeneID" id="5477685"/>
<evidence type="ECO:0000256" key="1">
    <source>
        <dbReference type="ARBA" id="ARBA00022574"/>
    </source>
</evidence>
<comment type="similarity">
    <text evidence="3">Belongs to the WD repeat PROPPIN family.</text>
</comment>
<dbReference type="SMART" id="SM00320">
    <property type="entry name" value="WD40"/>
    <property type="match status" value="2"/>
</dbReference>
<evidence type="ECO:0000256" key="2">
    <source>
        <dbReference type="ARBA" id="ARBA00022737"/>
    </source>
</evidence>
<organism evidence="4 5">
    <name type="scientific">Babesia bovis</name>
    <dbReference type="NCBI Taxonomy" id="5865"/>
    <lineage>
        <taxon>Eukaryota</taxon>
        <taxon>Sar</taxon>
        <taxon>Alveolata</taxon>
        <taxon>Apicomplexa</taxon>
        <taxon>Aconoidasida</taxon>
        <taxon>Piroplasmida</taxon>
        <taxon>Babesiidae</taxon>
        <taxon>Babesia</taxon>
    </lineage>
</organism>
<dbReference type="InterPro" id="IPR001680">
    <property type="entry name" value="WD40_rpt"/>
</dbReference>
<dbReference type="VEuPathDB" id="PiroplasmaDB:BBOV_IV003010"/>
<accession>A7AVS2</accession>
<reference evidence="5" key="2">
    <citation type="journal article" date="2020" name="Data Brief">
        <title>Transcriptome dataset of Babesia bovis life stages within vertebrate and invertebrate hosts.</title>
        <authorList>
            <person name="Ueti M.W."/>
            <person name="Johnson W.C."/>
            <person name="Kappmeyer L.S."/>
            <person name="Herndon D.R."/>
            <person name="Mousel M.R."/>
            <person name="Reif K.E."/>
            <person name="Taus N.S."/>
            <person name="Ifeonu O.O."/>
            <person name="Silva J.C."/>
            <person name="Suarez C.E."/>
            <person name="Brayton K.A."/>
        </authorList>
    </citation>
    <scope>NUCLEOTIDE SEQUENCE [LARGE SCALE GENOMIC DNA]</scope>
</reference>
<evidence type="ECO:0000313" key="5">
    <source>
        <dbReference type="Proteomes" id="UP000002173"/>
    </source>
</evidence>
<dbReference type="SUPFAM" id="SSF50978">
    <property type="entry name" value="WD40 repeat-like"/>
    <property type="match status" value="1"/>
</dbReference>
<keyword evidence="2" id="KW-0677">Repeat</keyword>
<reference evidence="5" key="3">
    <citation type="journal article" date="2021" name="Int. J. Parasitol.">
        <title>Comparative analysis of gene expression between Babesia bovis blood stages and kinetes allowed by improved genome annotation.</title>
        <authorList>
            <person name="Ueti M.W."/>
            <person name="Johnson W.C."/>
            <person name="Kappmeyer L.S."/>
            <person name="Herndon D.R."/>
            <person name="Mousel M.R."/>
            <person name="Reif K.E."/>
            <person name="Taus N.S."/>
            <person name="Ifeonu O.O."/>
            <person name="Silva J.C."/>
            <person name="Suarez C.E."/>
            <person name="Brayton K.A."/>
        </authorList>
    </citation>
    <scope>NUCLEOTIDE SEQUENCE [LARGE SCALE GENOMIC DNA]</scope>
</reference>
<protein>
    <recommendedName>
        <fullName evidence="6">WD domain, G-beta repeat containing protein</fullName>
    </recommendedName>
</protein>
<evidence type="ECO:0008006" key="6">
    <source>
        <dbReference type="Google" id="ProtNLM"/>
    </source>
</evidence>
<keyword evidence="1" id="KW-0853">WD repeat</keyword>
<dbReference type="InParanoid" id="A7AVS2"/>
<dbReference type="KEGG" id="bbo:BBOV_IV003010"/>
<dbReference type="Proteomes" id="UP000002173">
    <property type="component" value="Unassembled WGS sequence"/>
</dbReference>
<reference evidence="4 5" key="1">
    <citation type="journal article" date="2007" name="PLoS Pathog.">
        <title>Genome sequence of Babesia bovis and comparative analysis of apicomplexan hemoprotozoa.</title>
        <authorList>
            <person name="Brayton K.A."/>
            <person name="Lau A.O.T."/>
            <person name="Herndon D.R."/>
            <person name="Hannick L."/>
            <person name="Kappmeyer L.S."/>
            <person name="Berens S.J."/>
            <person name="Bidwell S.L."/>
            <person name="Brown W.C."/>
            <person name="Crabtree J."/>
            <person name="Fadrosh D."/>
            <person name="Feldblum T."/>
            <person name="Forberger H.A."/>
            <person name="Haas B.J."/>
            <person name="Howell J.M."/>
            <person name="Khouri H."/>
            <person name="Koo H."/>
            <person name="Mann D.J."/>
            <person name="Norimine J."/>
            <person name="Paulsen I.T."/>
            <person name="Radune D."/>
            <person name="Ren Q."/>
            <person name="Smith R.K. Jr."/>
            <person name="Suarez C.E."/>
            <person name="White O."/>
            <person name="Wortman J.R."/>
            <person name="Knowles D.P. Jr."/>
            <person name="McElwain T.F."/>
            <person name="Nene V.M."/>
        </authorList>
    </citation>
    <scope>NUCLEOTIDE SEQUENCE [LARGE SCALE GENOMIC DNA]</scope>
    <source>
        <strain evidence="4">T2Bo</strain>
    </source>
</reference>
<name>A7AVS2_BABBO</name>
<proteinExistence type="inferred from homology"/>
<sequence length="379" mass="41979">MHRGFNLFSEGGYLRDFRDARFNQDSSCLAVTCSYGFRVYNCNPFSLATERDLTGYGYGSVGLVEMLYRCNIVAIVVEDLPDISPGDSLNADTSPCFGRNRLILWDDKSGSEVARLGFESRIINVKLLRHLLVIVLKDKVHIYQVNTLRLLDTFSTFSNAKGICSVSGNDTLSVIAFPGILPGSVVVRVYNLDLISDTMVSEDSVFIRAHKSEITTVGLSSDGLLLVTSSTGGRLIRLWSSFSGMKLQEFRKAGGGGILRICHLSPDCRFLCTISITNVVSVYHIKLRENGKRFCVDCFGANGADTDKSSSGCLPYIFFRRTRHYLEAPTAYTRFRSSVSVVTSTFLPNTNNLLLVLANGRVHRLSVSGYFKFLANHCL</sequence>
<dbReference type="FunCoup" id="A7AVS2">
    <property type="interactions" value="279"/>
</dbReference>
<comment type="caution">
    <text evidence="4">The sequence shown here is derived from an EMBL/GenBank/DDBJ whole genome shotgun (WGS) entry which is preliminary data.</text>
</comment>
<dbReference type="GO" id="GO:0005737">
    <property type="term" value="C:cytoplasm"/>
    <property type="evidence" value="ECO:0007669"/>
    <property type="project" value="UniProtKB-ARBA"/>
</dbReference>
<dbReference type="Gene3D" id="2.130.10.10">
    <property type="entry name" value="YVTN repeat-like/Quinoprotein amine dehydrogenase"/>
    <property type="match status" value="1"/>
</dbReference>
<dbReference type="OMA" id="FACGTEQ"/>
<dbReference type="EMBL" id="AAXT01000004">
    <property type="protein sequence ID" value="EDO05898.1"/>
    <property type="molecule type" value="Genomic_DNA"/>
</dbReference>
<dbReference type="InterPro" id="IPR036322">
    <property type="entry name" value="WD40_repeat_dom_sf"/>
</dbReference>
<evidence type="ECO:0000313" key="4">
    <source>
        <dbReference type="EMBL" id="EDO05898.1"/>
    </source>
</evidence>
<dbReference type="Pfam" id="PF21032">
    <property type="entry name" value="PROPPIN"/>
    <property type="match status" value="1"/>
</dbReference>
<dbReference type="InterPro" id="IPR015943">
    <property type="entry name" value="WD40/YVTN_repeat-like_dom_sf"/>
</dbReference>
<evidence type="ECO:0000256" key="3">
    <source>
        <dbReference type="ARBA" id="ARBA00025740"/>
    </source>
</evidence>
<keyword evidence="5" id="KW-1185">Reference proteome</keyword>
<dbReference type="PANTHER" id="PTHR11227">
    <property type="entry name" value="WD-REPEAT PROTEIN INTERACTING WITH PHOSPHOINOSIDES WIPI -RELATED"/>
    <property type="match status" value="1"/>
</dbReference>
<dbReference type="InterPro" id="IPR048720">
    <property type="entry name" value="PROPPIN"/>
</dbReference>
<dbReference type="STRING" id="5865.A7AVS2"/>
<dbReference type="eggNOG" id="KOG2111">
    <property type="taxonomic scope" value="Eukaryota"/>
</dbReference>
<gene>
    <name evidence="4" type="ORF">BBOV_IV003010</name>
</gene>